<reference evidence="3" key="2">
    <citation type="submission" date="2019-10" db="EMBL/GenBank/DDBJ databases">
        <authorList>
            <consortium name="NCBI Genome Project"/>
        </authorList>
    </citation>
    <scope>NUCLEOTIDE SEQUENCE</scope>
    <source>
        <strain evidence="3">NI907</strain>
    </source>
</reference>
<keyword evidence="1" id="KW-0812">Transmembrane</keyword>
<keyword evidence="2" id="KW-1185">Reference proteome</keyword>
<dbReference type="AlphaFoldDB" id="A0A6P8AUC8"/>
<evidence type="ECO:0000313" key="3">
    <source>
        <dbReference type="RefSeq" id="XP_030978500.1"/>
    </source>
</evidence>
<gene>
    <name evidence="3" type="ORF">PgNI_08730</name>
</gene>
<reference evidence="2 3" key="1">
    <citation type="journal article" date="2019" name="Mol. Biol. Evol.">
        <title>Blast fungal genomes show frequent chromosomal changes, gene gains and losses, and effector gene turnover.</title>
        <authorList>
            <person name="Gomez Luciano L.B."/>
            <person name="Jason Tsai I."/>
            <person name="Chuma I."/>
            <person name="Tosa Y."/>
            <person name="Chen Y.H."/>
            <person name="Li J.Y."/>
            <person name="Li M.Y."/>
            <person name="Jade Lu M.Y."/>
            <person name="Nakayashiki H."/>
            <person name="Li W.H."/>
        </authorList>
    </citation>
    <scope>NUCLEOTIDE SEQUENCE [LARGE SCALE GENOMIC DNA]</scope>
    <source>
        <strain evidence="2 3">NI907</strain>
    </source>
</reference>
<feature type="transmembrane region" description="Helical" evidence="1">
    <location>
        <begin position="47"/>
        <end position="71"/>
    </location>
</feature>
<name>A0A6P8AUC8_PYRGI</name>
<proteinExistence type="predicted"/>
<evidence type="ECO:0000313" key="2">
    <source>
        <dbReference type="Proteomes" id="UP000515153"/>
    </source>
</evidence>
<organism evidence="2 3">
    <name type="scientific">Pyricularia grisea</name>
    <name type="common">Crabgrass-specific blast fungus</name>
    <name type="synonym">Magnaporthe grisea</name>
    <dbReference type="NCBI Taxonomy" id="148305"/>
    <lineage>
        <taxon>Eukaryota</taxon>
        <taxon>Fungi</taxon>
        <taxon>Dikarya</taxon>
        <taxon>Ascomycota</taxon>
        <taxon>Pezizomycotina</taxon>
        <taxon>Sordariomycetes</taxon>
        <taxon>Sordariomycetidae</taxon>
        <taxon>Magnaporthales</taxon>
        <taxon>Pyriculariaceae</taxon>
        <taxon>Pyricularia</taxon>
    </lineage>
</organism>
<reference evidence="3" key="3">
    <citation type="submission" date="2025-08" db="UniProtKB">
        <authorList>
            <consortium name="RefSeq"/>
        </authorList>
    </citation>
    <scope>IDENTIFICATION</scope>
    <source>
        <strain evidence="3">NI907</strain>
    </source>
</reference>
<protein>
    <submittedName>
        <fullName evidence="3">Uncharacterized protein</fullName>
    </submittedName>
</protein>
<keyword evidence="1" id="KW-0472">Membrane</keyword>
<accession>A0A6P8AUC8</accession>
<keyword evidence="1" id="KW-1133">Transmembrane helix</keyword>
<sequence>MGGWPGESEQRINKRRKGVCDDNIHVCGMETRIQALLPRGCLFRVRFLLSLSLALTVVVDSLWLSGSWYIMHEWSVI</sequence>
<dbReference type="GeneID" id="41963630"/>
<dbReference type="RefSeq" id="XP_030978500.1">
    <property type="nucleotide sequence ID" value="XM_031128722.1"/>
</dbReference>
<dbReference type="Proteomes" id="UP000515153">
    <property type="component" value="Chromosome V"/>
</dbReference>
<dbReference type="KEGG" id="pgri:PgNI_08730"/>
<evidence type="ECO:0000256" key="1">
    <source>
        <dbReference type="SAM" id="Phobius"/>
    </source>
</evidence>